<evidence type="ECO:0000313" key="2">
    <source>
        <dbReference type="Proteomes" id="UP000298030"/>
    </source>
</evidence>
<dbReference type="EMBL" id="QPFP01000005">
    <property type="protein sequence ID" value="TEB36952.1"/>
    <property type="molecule type" value="Genomic_DNA"/>
</dbReference>
<reference evidence="1 2" key="1">
    <citation type="journal article" date="2019" name="Nat. Ecol. Evol.">
        <title>Megaphylogeny resolves global patterns of mushroom evolution.</title>
        <authorList>
            <person name="Varga T."/>
            <person name="Krizsan K."/>
            <person name="Foldi C."/>
            <person name="Dima B."/>
            <person name="Sanchez-Garcia M."/>
            <person name="Sanchez-Ramirez S."/>
            <person name="Szollosi G.J."/>
            <person name="Szarkandi J.G."/>
            <person name="Papp V."/>
            <person name="Albert L."/>
            <person name="Andreopoulos W."/>
            <person name="Angelini C."/>
            <person name="Antonin V."/>
            <person name="Barry K.W."/>
            <person name="Bougher N.L."/>
            <person name="Buchanan P."/>
            <person name="Buyck B."/>
            <person name="Bense V."/>
            <person name="Catcheside P."/>
            <person name="Chovatia M."/>
            <person name="Cooper J."/>
            <person name="Damon W."/>
            <person name="Desjardin D."/>
            <person name="Finy P."/>
            <person name="Geml J."/>
            <person name="Haridas S."/>
            <person name="Hughes K."/>
            <person name="Justo A."/>
            <person name="Karasinski D."/>
            <person name="Kautmanova I."/>
            <person name="Kiss B."/>
            <person name="Kocsube S."/>
            <person name="Kotiranta H."/>
            <person name="LaButti K.M."/>
            <person name="Lechner B.E."/>
            <person name="Liimatainen K."/>
            <person name="Lipzen A."/>
            <person name="Lukacs Z."/>
            <person name="Mihaltcheva S."/>
            <person name="Morgado L.N."/>
            <person name="Niskanen T."/>
            <person name="Noordeloos M.E."/>
            <person name="Ohm R.A."/>
            <person name="Ortiz-Santana B."/>
            <person name="Ovrebo C."/>
            <person name="Racz N."/>
            <person name="Riley R."/>
            <person name="Savchenko A."/>
            <person name="Shiryaev A."/>
            <person name="Soop K."/>
            <person name="Spirin V."/>
            <person name="Szebenyi C."/>
            <person name="Tomsovsky M."/>
            <person name="Tulloss R.E."/>
            <person name="Uehling J."/>
            <person name="Grigoriev I.V."/>
            <person name="Vagvolgyi C."/>
            <person name="Papp T."/>
            <person name="Martin F.M."/>
            <person name="Miettinen O."/>
            <person name="Hibbett D.S."/>
            <person name="Nagy L.G."/>
        </authorList>
    </citation>
    <scope>NUCLEOTIDE SEQUENCE [LARGE SCALE GENOMIC DNA]</scope>
    <source>
        <strain evidence="1 2">FP101781</strain>
    </source>
</reference>
<gene>
    <name evidence="1" type="ORF">FA13DRAFT_1091018</name>
</gene>
<keyword evidence="2" id="KW-1185">Reference proteome</keyword>
<accession>A0A4Y7TTK8</accession>
<comment type="caution">
    <text evidence="1">The sequence shown here is derived from an EMBL/GenBank/DDBJ whole genome shotgun (WGS) entry which is preliminary data.</text>
</comment>
<proteinExistence type="predicted"/>
<name>A0A4Y7TTK8_COPMI</name>
<organism evidence="1 2">
    <name type="scientific">Coprinellus micaceus</name>
    <name type="common">Glistening ink-cap mushroom</name>
    <name type="synonym">Coprinus micaceus</name>
    <dbReference type="NCBI Taxonomy" id="71717"/>
    <lineage>
        <taxon>Eukaryota</taxon>
        <taxon>Fungi</taxon>
        <taxon>Dikarya</taxon>
        <taxon>Basidiomycota</taxon>
        <taxon>Agaricomycotina</taxon>
        <taxon>Agaricomycetes</taxon>
        <taxon>Agaricomycetidae</taxon>
        <taxon>Agaricales</taxon>
        <taxon>Agaricineae</taxon>
        <taxon>Psathyrellaceae</taxon>
        <taxon>Coprinellus</taxon>
    </lineage>
</organism>
<sequence length="94" mass="10546">MVSRRLHSLACSSTCTPEFGEPGYGYRCYCARGSARFPNLACTSHPCRLSVACPCSFMSCHCMSPIRFETQSLPCQPSNFVRSWTIWLCFSSED</sequence>
<dbReference type="Proteomes" id="UP000298030">
    <property type="component" value="Unassembled WGS sequence"/>
</dbReference>
<dbReference type="AlphaFoldDB" id="A0A4Y7TTK8"/>
<evidence type="ECO:0000313" key="1">
    <source>
        <dbReference type="EMBL" id="TEB36952.1"/>
    </source>
</evidence>
<protein>
    <submittedName>
        <fullName evidence="1">Uncharacterized protein</fullName>
    </submittedName>
</protein>